<name>A0A0L0WA52_GOTPU</name>
<dbReference type="AlphaFoldDB" id="A0A0L0WA52"/>
<dbReference type="Pfam" id="PF04542">
    <property type="entry name" value="Sigma70_r2"/>
    <property type="match status" value="1"/>
</dbReference>
<reference evidence="8" key="1">
    <citation type="submission" date="2015-07" db="EMBL/GenBank/DDBJ databases">
        <title>Draft genome sequence of the purine-degrading Gottschalkia purinilyticum DSM 1384 (formerly Clostridium purinilyticum).</title>
        <authorList>
            <person name="Poehlein A."/>
            <person name="Schiel-Bengelsdorf B."/>
            <person name="Bengelsdorf F.R."/>
            <person name="Daniel R."/>
            <person name="Duerre P."/>
        </authorList>
    </citation>
    <scope>NUCLEOTIDE SEQUENCE [LARGE SCALE GENOMIC DNA]</scope>
    <source>
        <strain evidence="8">DSM 1384</strain>
    </source>
</reference>
<dbReference type="Gene3D" id="1.10.10.10">
    <property type="entry name" value="Winged helix-like DNA-binding domain superfamily/Winged helix DNA-binding domain"/>
    <property type="match status" value="1"/>
</dbReference>
<protein>
    <submittedName>
        <fullName evidence="7">RNA polymerase sigma factor SigV</fullName>
    </submittedName>
</protein>
<keyword evidence="8" id="KW-1185">Reference proteome</keyword>
<dbReference type="PATRIC" id="fig|1503.3.peg.3246"/>
<keyword evidence="4" id="KW-0804">Transcription</keyword>
<dbReference type="OrthoDB" id="9782703at2"/>
<feature type="domain" description="RNA polymerase sigma factor 70 region 4 type 2" evidence="6">
    <location>
        <begin position="112"/>
        <end position="163"/>
    </location>
</feature>
<sequence length="172" mass="20430">MDTILLVKKAKQGDKDALVQLIMLKKQDYYKLAYVYMKNPEDTLDVMQNMIVILYENIGQLKDNSKFYSWSKTILVNCCKNYLRKNKKLISLEYVKEQCYEENFQQKDEEVMIEECLSQLKEKHREVIKLRYFLDLDYKTISNILKIPVGTVKSRIHIGLEKLKEIFGGEEL</sequence>
<evidence type="ECO:0000256" key="3">
    <source>
        <dbReference type="ARBA" id="ARBA00023082"/>
    </source>
</evidence>
<keyword evidence="2" id="KW-0805">Transcription regulation</keyword>
<accession>A0A0L0WA52</accession>
<proteinExistence type="inferred from homology"/>
<dbReference type="Pfam" id="PF08281">
    <property type="entry name" value="Sigma70_r4_2"/>
    <property type="match status" value="1"/>
</dbReference>
<dbReference type="GO" id="GO:0016987">
    <property type="term" value="F:sigma factor activity"/>
    <property type="evidence" value="ECO:0007669"/>
    <property type="project" value="UniProtKB-KW"/>
</dbReference>
<evidence type="ECO:0000256" key="1">
    <source>
        <dbReference type="ARBA" id="ARBA00010641"/>
    </source>
</evidence>
<feature type="domain" description="RNA polymerase sigma-70 region 2" evidence="5">
    <location>
        <begin position="26"/>
        <end position="88"/>
    </location>
</feature>
<dbReference type="SUPFAM" id="SSF88659">
    <property type="entry name" value="Sigma3 and sigma4 domains of RNA polymerase sigma factors"/>
    <property type="match status" value="1"/>
</dbReference>
<dbReference type="NCBIfam" id="TIGR02937">
    <property type="entry name" value="sigma70-ECF"/>
    <property type="match status" value="1"/>
</dbReference>
<evidence type="ECO:0000256" key="4">
    <source>
        <dbReference type="ARBA" id="ARBA00023163"/>
    </source>
</evidence>
<dbReference type="GO" id="GO:0006352">
    <property type="term" value="P:DNA-templated transcription initiation"/>
    <property type="evidence" value="ECO:0007669"/>
    <property type="project" value="InterPro"/>
</dbReference>
<dbReference type="Proteomes" id="UP000037267">
    <property type="component" value="Unassembled WGS sequence"/>
</dbReference>
<dbReference type="PANTHER" id="PTHR43133:SF51">
    <property type="entry name" value="RNA POLYMERASE SIGMA FACTOR"/>
    <property type="match status" value="1"/>
</dbReference>
<dbReference type="SUPFAM" id="SSF88946">
    <property type="entry name" value="Sigma2 domain of RNA polymerase sigma factors"/>
    <property type="match status" value="1"/>
</dbReference>
<dbReference type="Gene3D" id="1.10.1740.10">
    <property type="match status" value="1"/>
</dbReference>
<evidence type="ECO:0000313" key="7">
    <source>
        <dbReference type="EMBL" id="KNF08341.1"/>
    </source>
</evidence>
<dbReference type="GO" id="GO:0003677">
    <property type="term" value="F:DNA binding"/>
    <property type="evidence" value="ECO:0007669"/>
    <property type="project" value="InterPro"/>
</dbReference>
<dbReference type="PANTHER" id="PTHR43133">
    <property type="entry name" value="RNA POLYMERASE ECF-TYPE SIGMA FACTO"/>
    <property type="match status" value="1"/>
</dbReference>
<dbReference type="EMBL" id="LGSS01000008">
    <property type="protein sequence ID" value="KNF08341.1"/>
    <property type="molecule type" value="Genomic_DNA"/>
</dbReference>
<organism evidence="7 8">
    <name type="scientific">Gottschalkia purinilytica</name>
    <name type="common">Clostridium purinilyticum</name>
    <dbReference type="NCBI Taxonomy" id="1503"/>
    <lineage>
        <taxon>Bacteria</taxon>
        <taxon>Bacillati</taxon>
        <taxon>Bacillota</taxon>
        <taxon>Tissierellia</taxon>
        <taxon>Tissierellales</taxon>
        <taxon>Gottschalkiaceae</taxon>
        <taxon>Gottschalkia</taxon>
    </lineage>
</organism>
<evidence type="ECO:0000256" key="2">
    <source>
        <dbReference type="ARBA" id="ARBA00023015"/>
    </source>
</evidence>
<dbReference type="InterPro" id="IPR039425">
    <property type="entry name" value="RNA_pol_sigma-70-like"/>
</dbReference>
<dbReference type="CDD" id="cd06171">
    <property type="entry name" value="Sigma70_r4"/>
    <property type="match status" value="1"/>
</dbReference>
<comment type="similarity">
    <text evidence="1">Belongs to the sigma-70 factor family. ECF subfamily.</text>
</comment>
<dbReference type="InterPro" id="IPR013324">
    <property type="entry name" value="RNA_pol_sigma_r3/r4-like"/>
</dbReference>
<dbReference type="RefSeq" id="WP_050355440.1">
    <property type="nucleotide sequence ID" value="NZ_LGSS01000008.1"/>
</dbReference>
<dbReference type="InterPro" id="IPR014284">
    <property type="entry name" value="RNA_pol_sigma-70_dom"/>
</dbReference>
<dbReference type="InterPro" id="IPR036388">
    <property type="entry name" value="WH-like_DNA-bd_sf"/>
</dbReference>
<dbReference type="STRING" id="1503.CLPU_8c01060"/>
<evidence type="ECO:0000259" key="6">
    <source>
        <dbReference type="Pfam" id="PF08281"/>
    </source>
</evidence>
<dbReference type="InterPro" id="IPR013249">
    <property type="entry name" value="RNA_pol_sigma70_r4_t2"/>
</dbReference>
<dbReference type="InterPro" id="IPR007627">
    <property type="entry name" value="RNA_pol_sigma70_r2"/>
</dbReference>
<gene>
    <name evidence="7" type="primary">sigV2</name>
    <name evidence="7" type="ORF">CLPU_8c01060</name>
</gene>
<evidence type="ECO:0000313" key="8">
    <source>
        <dbReference type="Proteomes" id="UP000037267"/>
    </source>
</evidence>
<evidence type="ECO:0000259" key="5">
    <source>
        <dbReference type="Pfam" id="PF04542"/>
    </source>
</evidence>
<comment type="caution">
    <text evidence="7">The sequence shown here is derived from an EMBL/GenBank/DDBJ whole genome shotgun (WGS) entry which is preliminary data.</text>
</comment>
<keyword evidence="3" id="KW-0731">Sigma factor</keyword>
<dbReference type="InterPro" id="IPR013325">
    <property type="entry name" value="RNA_pol_sigma_r2"/>
</dbReference>